<protein>
    <submittedName>
        <fullName evidence="3">Family 16 glycosylhydrolase</fullName>
    </submittedName>
</protein>
<dbReference type="Gene3D" id="2.60.120.200">
    <property type="match status" value="1"/>
</dbReference>
<feature type="domain" description="GH16" evidence="2">
    <location>
        <begin position="150"/>
        <end position="446"/>
    </location>
</feature>
<dbReference type="InterPro" id="IPR050546">
    <property type="entry name" value="Glycosyl_Hydrlase_16"/>
</dbReference>
<evidence type="ECO:0000313" key="4">
    <source>
        <dbReference type="Proteomes" id="UP000711407"/>
    </source>
</evidence>
<evidence type="ECO:0000313" key="3">
    <source>
        <dbReference type="EMBL" id="HJE39245.1"/>
    </source>
</evidence>
<dbReference type="EMBL" id="DYXT01000028">
    <property type="protein sequence ID" value="HJE39245.1"/>
    <property type="molecule type" value="Genomic_DNA"/>
</dbReference>
<dbReference type="InterPro" id="IPR000757">
    <property type="entry name" value="Beta-glucanase-like"/>
</dbReference>
<evidence type="ECO:0000259" key="2">
    <source>
        <dbReference type="PROSITE" id="PS51762"/>
    </source>
</evidence>
<dbReference type="Pfam" id="PF13004">
    <property type="entry name" value="BACON"/>
    <property type="match status" value="1"/>
</dbReference>
<dbReference type="PANTHER" id="PTHR10963">
    <property type="entry name" value="GLYCOSYL HYDROLASE-RELATED"/>
    <property type="match status" value="1"/>
</dbReference>
<evidence type="ECO:0000256" key="1">
    <source>
        <dbReference type="ARBA" id="ARBA00006865"/>
    </source>
</evidence>
<dbReference type="InterPro" id="IPR013320">
    <property type="entry name" value="ConA-like_dom_sf"/>
</dbReference>
<dbReference type="CDD" id="cd14948">
    <property type="entry name" value="BACON"/>
    <property type="match status" value="2"/>
</dbReference>
<comment type="similarity">
    <text evidence="1">Belongs to the glycosyl hydrolase 16 family.</text>
</comment>
<dbReference type="Pfam" id="PF19190">
    <property type="entry name" value="BACON_2"/>
    <property type="match status" value="1"/>
</dbReference>
<dbReference type="PROSITE" id="PS51762">
    <property type="entry name" value="GH16_2"/>
    <property type="match status" value="1"/>
</dbReference>
<dbReference type="Proteomes" id="UP000711407">
    <property type="component" value="Unassembled WGS sequence"/>
</dbReference>
<accession>A0A921E8S4</accession>
<organism evidence="3 4">
    <name type="scientific">Candidatus Amulumruptor caecigallinarius</name>
    <dbReference type="NCBI Taxonomy" id="2109911"/>
    <lineage>
        <taxon>Bacteria</taxon>
        <taxon>Pseudomonadati</taxon>
        <taxon>Bacteroidota</taxon>
        <taxon>Bacteroidia</taxon>
        <taxon>Bacteroidales</taxon>
        <taxon>Muribaculaceae</taxon>
        <taxon>Candidatus Amulumruptor</taxon>
    </lineage>
</organism>
<dbReference type="Pfam" id="PF00722">
    <property type="entry name" value="Glyco_hydro_16"/>
    <property type="match status" value="1"/>
</dbReference>
<dbReference type="AlphaFoldDB" id="A0A921E8S4"/>
<dbReference type="GO" id="GO:0004553">
    <property type="term" value="F:hydrolase activity, hydrolyzing O-glycosyl compounds"/>
    <property type="evidence" value="ECO:0007669"/>
    <property type="project" value="InterPro"/>
</dbReference>
<dbReference type="InterPro" id="IPR024361">
    <property type="entry name" value="BACON"/>
</dbReference>
<name>A0A921E8S4_9BACT</name>
<reference evidence="3" key="1">
    <citation type="journal article" date="2021" name="PeerJ">
        <title>Extensive microbial diversity within the chicken gut microbiome revealed by metagenomics and culture.</title>
        <authorList>
            <person name="Gilroy R."/>
            <person name="Ravi A."/>
            <person name="Getino M."/>
            <person name="Pursley I."/>
            <person name="Horton D.L."/>
            <person name="Alikhan N.F."/>
            <person name="Baker D."/>
            <person name="Gharbi K."/>
            <person name="Hall N."/>
            <person name="Watson M."/>
            <person name="Adriaenssens E.M."/>
            <person name="Foster-Nyarko E."/>
            <person name="Jarju S."/>
            <person name="Secka A."/>
            <person name="Antonio M."/>
            <person name="Oren A."/>
            <person name="Chaudhuri R.R."/>
            <person name="La Ragione R."/>
            <person name="Hildebrand F."/>
            <person name="Pallen M.J."/>
        </authorList>
    </citation>
    <scope>NUCLEOTIDE SEQUENCE</scope>
    <source>
        <strain evidence="3">4100</strain>
    </source>
</reference>
<dbReference type="PANTHER" id="PTHR10963:SF55">
    <property type="entry name" value="GLYCOSIDE HYDROLASE FAMILY 16 PROTEIN"/>
    <property type="match status" value="1"/>
</dbReference>
<dbReference type="CDD" id="cd08023">
    <property type="entry name" value="GH16_laminarinase_like"/>
    <property type="match status" value="1"/>
</dbReference>
<dbReference type="GO" id="GO:0005975">
    <property type="term" value="P:carbohydrate metabolic process"/>
    <property type="evidence" value="ECO:0007669"/>
    <property type="project" value="InterPro"/>
</dbReference>
<dbReference type="SUPFAM" id="SSF49899">
    <property type="entry name" value="Concanavalin A-like lectins/glucanases"/>
    <property type="match status" value="1"/>
</dbReference>
<comment type="caution">
    <text evidence="3">The sequence shown here is derived from an EMBL/GenBank/DDBJ whole genome shotgun (WGS) entry which is preliminary data.</text>
</comment>
<proteinExistence type="inferred from homology"/>
<reference evidence="3" key="2">
    <citation type="submission" date="2021-09" db="EMBL/GenBank/DDBJ databases">
        <authorList>
            <person name="Gilroy R."/>
        </authorList>
    </citation>
    <scope>NUCLEOTIDE SEQUENCE</scope>
    <source>
        <strain evidence="3">4100</strain>
    </source>
</reference>
<gene>
    <name evidence="3" type="ORF">K8V47_05760</name>
</gene>
<sequence length="446" mass="49198">MLLPLLTILLAACGSDEPEATGSQAGNATISLSDSELSVGYEAQTLPVTVRSSADWSVSSNVDWITVSPSGGLKDRDTEISIKVKENDTHEQRVGTVTIKAGSSSAAVTVTQTPDMYFNVGKASYSIGAKAQTIVIPIESNQSWTASSVSTWLTIDTPAGNGSGSCSISVQENDTPRERTATIEFVTASGARTPVDITQFTDAIDVPDGYALVWNDEFNDESSLTEKWTYEVWDPGTVNNELQRYVAGQYNGYKTAEVHDGILTITARKVGSEVVSARLNSREHWTYGIIEARLNLPSGRGTWPAFWMYPYQPDGNWPYCGEIDIMEEVGTVPDEVSSSIHCASYNHVMQTQKTSARMVDGAEGSFHVYRLEWDENYIVTYVDGVELFRFANDKKGDRNTWPFDYDFKIILNLAWGGDWGGMNGVDESALPVEYHIDYVRVFQKIR</sequence>
<dbReference type="Gene3D" id="2.60.40.10">
    <property type="entry name" value="Immunoglobulins"/>
    <property type="match status" value="2"/>
</dbReference>
<dbReference type="InterPro" id="IPR013783">
    <property type="entry name" value="Ig-like_fold"/>
</dbReference>